<organism evidence="7 8">
    <name type="scientific">Ferruginibacter yonginensis</name>
    <dbReference type="NCBI Taxonomy" id="1310416"/>
    <lineage>
        <taxon>Bacteria</taxon>
        <taxon>Pseudomonadati</taxon>
        <taxon>Bacteroidota</taxon>
        <taxon>Chitinophagia</taxon>
        <taxon>Chitinophagales</taxon>
        <taxon>Chitinophagaceae</taxon>
        <taxon>Ferruginibacter</taxon>
    </lineage>
</organism>
<reference evidence="8" key="1">
    <citation type="journal article" date="2019" name="Int. J. Syst. Evol. Microbiol.">
        <title>The Global Catalogue of Microorganisms (GCM) 10K type strain sequencing project: providing services to taxonomists for standard genome sequencing and annotation.</title>
        <authorList>
            <consortium name="The Broad Institute Genomics Platform"/>
            <consortium name="The Broad Institute Genome Sequencing Center for Infectious Disease"/>
            <person name="Wu L."/>
            <person name="Ma J."/>
        </authorList>
    </citation>
    <scope>NUCLEOTIDE SEQUENCE [LARGE SCALE GENOMIC DNA]</scope>
    <source>
        <strain evidence="8">CECT 8289</strain>
    </source>
</reference>
<dbReference type="Proteomes" id="UP001595907">
    <property type="component" value="Unassembled WGS sequence"/>
</dbReference>
<dbReference type="Pfam" id="PF03706">
    <property type="entry name" value="LPG_synthase_TM"/>
    <property type="match status" value="1"/>
</dbReference>
<keyword evidence="8" id="KW-1185">Reference proteome</keyword>
<dbReference type="RefSeq" id="WP_379710211.1">
    <property type="nucleotide sequence ID" value="NZ_JBHSCZ010000002.1"/>
</dbReference>
<feature type="transmembrane region" description="Helical" evidence="6">
    <location>
        <begin position="136"/>
        <end position="154"/>
    </location>
</feature>
<sequence>MQIDISVKNNVGFSNTAKLILKIIISLACLMYVYYKLSWETIVSVLYTTNWLWILAAIGIFIVSKILSAYRLHQFFSATGTKITHNNNIRLYWLGMFYNQFLPGSISGDAFKVAYLFKKKLGTVKWLTWSILLDRVSGVTALTFIASIIWLCLFRLNVISILVLTVALSIIGIYFLVLHFFMNSFRLIKFDSFYWSIAVQFLQMVCMFFILNALGSNNILQLLFIFSVASIVAVLPLSIGGIGAREIVFLWGAHWLDIDAAAAVTAGFLFYLVNLLAALPGCYFIFSDPFKTTHEAVDALV</sequence>
<comment type="subcellular location">
    <subcellularLocation>
        <location evidence="1">Cell membrane</location>
        <topology evidence="1">Multi-pass membrane protein</topology>
    </subcellularLocation>
</comment>
<keyword evidence="2" id="KW-1003">Cell membrane</keyword>
<gene>
    <name evidence="7" type="ORF">ACFOWM_11575</name>
</gene>
<keyword evidence="3 6" id="KW-0812">Transmembrane</keyword>
<feature type="transmembrane region" description="Helical" evidence="6">
    <location>
        <begin position="161"/>
        <end position="181"/>
    </location>
</feature>
<name>A0ABV8QWV7_9BACT</name>
<evidence type="ECO:0000256" key="6">
    <source>
        <dbReference type="SAM" id="Phobius"/>
    </source>
</evidence>
<evidence type="ECO:0000313" key="8">
    <source>
        <dbReference type="Proteomes" id="UP001595907"/>
    </source>
</evidence>
<feature type="transmembrane region" description="Helical" evidence="6">
    <location>
        <begin position="91"/>
        <end position="116"/>
    </location>
</feature>
<dbReference type="PANTHER" id="PTHR40277">
    <property type="entry name" value="BLL5419 PROTEIN"/>
    <property type="match status" value="1"/>
</dbReference>
<evidence type="ECO:0000256" key="1">
    <source>
        <dbReference type="ARBA" id="ARBA00004651"/>
    </source>
</evidence>
<keyword evidence="5 6" id="KW-0472">Membrane</keyword>
<evidence type="ECO:0000256" key="2">
    <source>
        <dbReference type="ARBA" id="ARBA00022475"/>
    </source>
</evidence>
<dbReference type="EMBL" id="JBHSCZ010000002">
    <property type="protein sequence ID" value="MFC4263524.1"/>
    <property type="molecule type" value="Genomic_DNA"/>
</dbReference>
<dbReference type="PANTHER" id="PTHR40277:SF1">
    <property type="entry name" value="BLL5419 PROTEIN"/>
    <property type="match status" value="1"/>
</dbReference>
<accession>A0ABV8QWV7</accession>
<protein>
    <submittedName>
        <fullName evidence="7">Lysylphosphatidylglycerol synthase transmembrane domain-containing protein</fullName>
    </submittedName>
</protein>
<evidence type="ECO:0000256" key="5">
    <source>
        <dbReference type="ARBA" id="ARBA00023136"/>
    </source>
</evidence>
<feature type="transmembrane region" description="Helical" evidence="6">
    <location>
        <begin position="262"/>
        <end position="286"/>
    </location>
</feature>
<feature type="transmembrane region" description="Helical" evidence="6">
    <location>
        <begin position="51"/>
        <end position="70"/>
    </location>
</feature>
<proteinExistence type="predicted"/>
<comment type="caution">
    <text evidence="7">The sequence shown here is derived from an EMBL/GenBank/DDBJ whole genome shotgun (WGS) entry which is preliminary data.</text>
</comment>
<evidence type="ECO:0000256" key="4">
    <source>
        <dbReference type="ARBA" id="ARBA00022989"/>
    </source>
</evidence>
<evidence type="ECO:0000256" key="3">
    <source>
        <dbReference type="ARBA" id="ARBA00022692"/>
    </source>
</evidence>
<evidence type="ECO:0000313" key="7">
    <source>
        <dbReference type="EMBL" id="MFC4263524.1"/>
    </source>
</evidence>
<feature type="transmembrane region" description="Helical" evidence="6">
    <location>
        <begin position="20"/>
        <end position="39"/>
    </location>
</feature>
<feature type="transmembrane region" description="Helical" evidence="6">
    <location>
        <begin position="222"/>
        <end position="242"/>
    </location>
</feature>
<dbReference type="InterPro" id="IPR022791">
    <property type="entry name" value="L-PG_synthase/AglD"/>
</dbReference>
<feature type="transmembrane region" description="Helical" evidence="6">
    <location>
        <begin position="193"/>
        <end position="215"/>
    </location>
</feature>
<keyword evidence="4 6" id="KW-1133">Transmembrane helix</keyword>